<evidence type="ECO:0000259" key="4">
    <source>
        <dbReference type="Pfam" id="PF18088"/>
    </source>
</evidence>
<gene>
    <name evidence="5" type="ORF">J42TS3_33860</name>
</gene>
<sequence>MMITGIHLKGLSVQQLSAVSEVAGILSIRMNQAGIPVDCKNQGKGIRVSFGSGQAAIEYEKEHQLIRGISRFLEHVRRGEETFEIKEQQAYEQLGFMADCSRNAVLNDQGYKELIRRLSLMGYSSVQLYTEDTYELKEYPYFGYMRGRYTGGQIQEMDKYAALFGIELVPCIQTLAHLGQTLKWQAHAPLVDCQDILLIDEPGTYDLIDRMFAFMAVNFRSRRINIGMDEAHMMGLGKYLDKHGYHDRSTLMLKHFGKVMEIARKYGFHTMMWSDMFFRLASSGEYYDTESPIRPDIIEMIPEDVTLVYWDYYSEKQEIYDGMLRKHKQLSDNIGFAGGAWKWMGFAPNNEFSRKVSLLAHESCIKYGVKDVLVTAWGDNGAEASVFSVLPSLQLWAELCYTGRSEEDYMRERFTTCTEGNYDDFMTLDAANLVPGNPAPGGNSINPAKYLLYQDIMYGLFDRHVVPDAYTEHYRLSAERLEAALLRNPAWKPLFSVQASLCRLLEVKSEAGIRIRDAYRRGDSETLARFADVTLPLLSDLTERFMDEYRIQWEKENKIFGLDVFDLRMGGLLQRIQTAIRRIHRYVEGDLDRIPELEEELLTFDGLVDEDGPRAISANLWHTIATPSVIAGV</sequence>
<dbReference type="PANTHER" id="PTHR21040:SF8">
    <property type="entry name" value="BCDNA.GH04120"/>
    <property type="match status" value="1"/>
</dbReference>
<comment type="similarity">
    <text evidence="1">Belongs to the glycosyl hydrolase 20 family.</text>
</comment>
<evidence type="ECO:0000313" key="6">
    <source>
        <dbReference type="Proteomes" id="UP000679992"/>
    </source>
</evidence>
<dbReference type="Pfam" id="PF18088">
    <property type="entry name" value="Glyco_H_20C_C"/>
    <property type="match status" value="1"/>
</dbReference>
<evidence type="ECO:0000256" key="2">
    <source>
        <dbReference type="ARBA" id="ARBA00022801"/>
    </source>
</evidence>
<dbReference type="CDD" id="cd06565">
    <property type="entry name" value="GH20_GcnA-like"/>
    <property type="match status" value="1"/>
</dbReference>
<organism evidence="5 6">
    <name type="scientific">Paenibacillus vini</name>
    <dbReference type="NCBI Taxonomy" id="1476024"/>
    <lineage>
        <taxon>Bacteria</taxon>
        <taxon>Bacillati</taxon>
        <taxon>Bacillota</taxon>
        <taxon>Bacilli</taxon>
        <taxon>Bacillales</taxon>
        <taxon>Paenibacillaceae</taxon>
        <taxon>Paenibacillus</taxon>
    </lineage>
</organism>
<evidence type="ECO:0000259" key="3">
    <source>
        <dbReference type="Pfam" id="PF00728"/>
    </source>
</evidence>
<dbReference type="InterPro" id="IPR041063">
    <property type="entry name" value="Glyco_H_20C_C"/>
</dbReference>
<dbReference type="InterPro" id="IPR015883">
    <property type="entry name" value="Glyco_hydro_20_cat"/>
</dbReference>
<proteinExistence type="inferred from homology"/>
<feature type="domain" description="Glycoside Hydrolase 20C C-terminal" evidence="4">
    <location>
        <begin position="423"/>
        <end position="611"/>
    </location>
</feature>
<feature type="domain" description="Glycoside hydrolase family 20 catalytic" evidence="3">
    <location>
        <begin position="133"/>
        <end position="314"/>
    </location>
</feature>
<reference evidence="5 6" key="1">
    <citation type="submission" date="2021-03" db="EMBL/GenBank/DDBJ databases">
        <title>Antimicrobial resistance genes in bacteria isolated from Japanese honey, and their potential for conferring macrolide and lincosamide resistance in the American foulbrood pathogen Paenibacillus larvae.</title>
        <authorList>
            <person name="Okamoto M."/>
            <person name="Kumagai M."/>
            <person name="Kanamori H."/>
            <person name="Takamatsu D."/>
        </authorList>
    </citation>
    <scope>NUCLEOTIDE SEQUENCE [LARGE SCALE GENOMIC DNA]</scope>
    <source>
        <strain evidence="5 6">J42TS3</strain>
    </source>
</reference>
<dbReference type="EMBL" id="BOSL01000011">
    <property type="protein sequence ID" value="GIP54351.1"/>
    <property type="molecule type" value="Genomic_DNA"/>
</dbReference>
<dbReference type="RefSeq" id="WP_213655655.1">
    <property type="nucleotide sequence ID" value="NZ_BOSL01000011.1"/>
</dbReference>
<dbReference type="PANTHER" id="PTHR21040">
    <property type="entry name" value="BCDNA.GH04120"/>
    <property type="match status" value="1"/>
</dbReference>
<dbReference type="Gene3D" id="3.20.20.80">
    <property type="entry name" value="Glycosidases"/>
    <property type="match status" value="1"/>
</dbReference>
<dbReference type="InterPro" id="IPR017853">
    <property type="entry name" value="GH"/>
</dbReference>
<protein>
    <submittedName>
        <fullName evidence="5">N-acetyl-beta-D-glucosaminidase</fullName>
    </submittedName>
</protein>
<dbReference type="InterPro" id="IPR038901">
    <property type="entry name" value="HEXDC-like"/>
</dbReference>
<dbReference type="SUPFAM" id="SSF51445">
    <property type="entry name" value="(Trans)glycosidases"/>
    <property type="match status" value="1"/>
</dbReference>
<accession>A0ABQ4MEC2</accession>
<comment type="caution">
    <text evidence="5">The sequence shown here is derived from an EMBL/GenBank/DDBJ whole genome shotgun (WGS) entry which is preliminary data.</text>
</comment>
<dbReference type="Proteomes" id="UP000679992">
    <property type="component" value="Unassembled WGS sequence"/>
</dbReference>
<evidence type="ECO:0000313" key="5">
    <source>
        <dbReference type="EMBL" id="GIP54351.1"/>
    </source>
</evidence>
<keyword evidence="6" id="KW-1185">Reference proteome</keyword>
<dbReference type="Gene3D" id="1.20.120.670">
    <property type="entry name" value="N-acetyl-b-d-glucoasminidase"/>
    <property type="match status" value="1"/>
</dbReference>
<evidence type="ECO:0000256" key="1">
    <source>
        <dbReference type="ARBA" id="ARBA00006285"/>
    </source>
</evidence>
<name>A0ABQ4MEC2_9BACL</name>
<keyword evidence="2" id="KW-0378">Hydrolase</keyword>
<dbReference type="Pfam" id="PF00728">
    <property type="entry name" value="Glyco_hydro_20"/>
    <property type="match status" value="1"/>
</dbReference>